<comment type="caution">
    <text evidence="1">The sequence shown here is derived from an EMBL/GenBank/DDBJ whole genome shotgun (WGS) entry which is preliminary data.</text>
</comment>
<reference evidence="1 2" key="1">
    <citation type="submission" date="2017-07" db="EMBL/GenBank/DDBJ databases">
        <title>Amycolatopsis thailandensis Genome sequencing and assembly.</title>
        <authorList>
            <person name="Kaur N."/>
            <person name="Mayilraj S."/>
        </authorList>
    </citation>
    <scope>NUCLEOTIDE SEQUENCE [LARGE SCALE GENOMIC DNA]</scope>
    <source>
        <strain evidence="1 2">JCM 16380</strain>
    </source>
</reference>
<evidence type="ECO:0000313" key="1">
    <source>
        <dbReference type="EMBL" id="OXM45589.1"/>
    </source>
</evidence>
<sequence length="188" mass="20698">MSSNRDISAPRRPPWFDALVIPTEADLADALTTAARAAVTDLFRDNPSHTFYYVTLTTPGEAFGPALSAWSHEALAQRTDADEVRYSYADSPFSILGEQHLKPVRDLFATRPEVFDLVDDEADAEFDLRLRAMETALRRLADEGLFGVGEARAGVLILVEVVPDDEENIARARRLNPAGPALEAWLAS</sequence>
<name>A0A229RGH2_9PSEU</name>
<accession>A0A229RGH2</accession>
<dbReference type="OrthoDB" id="4297007at2"/>
<dbReference type="Proteomes" id="UP000215223">
    <property type="component" value="Unassembled WGS sequence"/>
</dbReference>
<gene>
    <name evidence="1" type="ORF">CFP71_38385</name>
</gene>
<keyword evidence="2" id="KW-1185">Reference proteome</keyword>
<protein>
    <recommendedName>
        <fullName evidence="3">DUF4303 domain-containing protein</fullName>
    </recommendedName>
</protein>
<proteinExistence type="predicted"/>
<dbReference type="Pfam" id="PF14136">
    <property type="entry name" value="DUF4303"/>
    <property type="match status" value="1"/>
</dbReference>
<evidence type="ECO:0008006" key="3">
    <source>
        <dbReference type="Google" id="ProtNLM"/>
    </source>
</evidence>
<evidence type="ECO:0000313" key="2">
    <source>
        <dbReference type="Proteomes" id="UP000215223"/>
    </source>
</evidence>
<organism evidence="1 2">
    <name type="scientific">Amycolatopsis thailandensis</name>
    <dbReference type="NCBI Taxonomy" id="589330"/>
    <lineage>
        <taxon>Bacteria</taxon>
        <taxon>Bacillati</taxon>
        <taxon>Actinomycetota</taxon>
        <taxon>Actinomycetes</taxon>
        <taxon>Pseudonocardiales</taxon>
        <taxon>Pseudonocardiaceae</taxon>
        <taxon>Amycolatopsis</taxon>
    </lineage>
</organism>
<dbReference type="AlphaFoldDB" id="A0A229RGH2"/>
<dbReference type="InterPro" id="IPR025409">
    <property type="entry name" value="DUF4303"/>
</dbReference>
<dbReference type="EMBL" id="NMQT01000166">
    <property type="protein sequence ID" value="OXM45589.1"/>
    <property type="molecule type" value="Genomic_DNA"/>
</dbReference>